<name>A0A8K1D796_9PASS</name>
<protein>
    <submittedName>
        <fullName evidence="1">Uncharacterized protein</fullName>
    </submittedName>
</protein>
<organism evidence="1 2">
    <name type="scientific">Zosterops borbonicus</name>
    <dbReference type="NCBI Taxonomy" id="364589"/>
    <lineage>
        <taxon>Eukaryota</taxon>
        <taxon>Metazoa</taxon>
        <taxon>Chordata</taxon>
        <taxon>Craniata</taxon>
        <taxon>Vertebrata</taxon>
        <taxon>Euteleostomi</taxon>
        <taxon>Archelosauria</taxon>
        <taxon>Archosauria</taxon>
        <taxon>Dinosauria</taxon>
        <taxon>Saurischia</taxon>
        <taxon>Theropoda</taxon>
        <taxon>Coelurosauria</taxon>
        <taxon>Aves</taxon>
        <taxon>Neognathae</taxon>
        <taxon>Neoaves</taxon>
        <taxon>Telluraves</taxon>
        <taxon>Australaves</taxon>
        <taxon>Passeriformes</taxon>
        <taxon>Sylvioidea</taxon>
        <taxon>Zosteropidae</taxon>
        <taxon>Zosterops</taxon>
    </lineage>
</organism>
<dbReference type="AlphaFoldDB" id="A0A8K1D796"/>
<dbReference type="EMBL" id="SWJQ01002651">
    <property type="protein sequence ID" value="TRZ06302.1"/>
    <property type="molecule type" value="Genomic_DNA"/>
</dbReference>
<gene>
    <name evidence="1" type="ORF">HGM15179_020806</name>
</gene>
<comment type="caution">
    <text evidence="1">The sequence shown here is derived from an EMBL/GenBank/DDBJ whole genome shotgun (WGS) entry which is preliminary data.</text>
</comment>
<dbReference type="Proteomes" id="UP000796761">
    <property type="component" value="Unassembled WGS sequence"/>
</dbReference>
<reference evidence="1" key="1">
    <citation type="submission" date="2019-04" db="EMBL/GenBank/DDBJ databases">
        <title>Genome assembly of Zosterops borbonicus 15179.</title>
        <authorList>
            <person name="Leroy T."/>
            <person name="Anselmetti Y."/>
            <person name="Tilak M.-K."/>
            <person name="Nabholz B."/>
        </authorList>
    </citation>
    <scope>NUCLEOTIDE SEQUENCE</scope>
    <source>
        <strain evidence="1">HGM_15179</strain>
        <tissue evidence="1">Muscle</tissue>
    </source>
</reference>
<sequence length="229" mass="25346">MLTLIRAQKSALNVKVKKFSEARVNGGSNYDSLNTQIFQWKTKMSEPSLSFSGGSLSLQLPCSTHLTQQTDSLYMRPLAILSRIPQEMLTKAALLAVSNEATGLESAPTSELITTVEKVKEGKKSVRIKESNEEDIEQRLMHKFGETLDQLITMNKELTIFVKDKVAEVDKKLGKLQTDIAFLSSRASEGRPILEPVYLFGEGRVPTKPLPSLAGPSHQSLISWKDLGL</sequence>
<dbReference type="OrthoDB" id="8197512at2759"/>
<keyword evidence="2" id="KW-1185">Reference proteome</keyword>
<accession>A0A8K1D796</accession>
<evidence type="ECO:0000313" key="2">
    <source>
        <dbReference type="Proteomes" id="UP000796761"/>
    </source>
</evidence>
<proteinExistence type="predicted"/>
<evidence type="ECO:0000313" key="1">
    <source>
        <dbReference type="EMBL" id="TRZ06302.1"/>
    </source>
</evidence>